<evidence type="ECO:0000256" key="1">
    <source>
        <dbReference type="ARBA" id="ARBA00022741"/>
    </source>
</evidence>
<feature type="region of interest" description="Disordered" evidence="5">
    <location>
        <begin position="853"/>
        <end position="876"/>
    </location>
</feature>
<dbReference type="Pfam" id="PF00270">
    <property type="entry name" value="DEAD"/>
    <property type="match status" value="1"/>
</dbReference>
<dbReference type="CDD" id="cd18791">
    <property type="entry name" value="SF2_C_RHA"/>
    <property type="match status" value="1"/>
</dbReference>
<reference evidence="8 9" key="1">
    <citation type="submission" date="2012-04" db="EMBL/GenBank/DDBJ databases">
        <title>The Genome Sequence of Afipia broomeae ATCC 49717.</title>
        <authorList>
            <consortium name="The Broad Institute Genome Sequencing Platform"/>
            <person name="Earl A."/>
            <person name="Ward D."/>
            <person name="Feldgarden M."/>
            <person name="Gevers D."/>
            <person name="Huys G."/>
            <person name="Walker B."/>
            <person name="Young S.K."/>
            <person name="Zeng Q."/>
            <person name="Gargeya S."/>
            <person name="Fitzgerald M."/>
            <person name="Haas B."/>
            <person name="Abouelleil A."/>
            <person name="Alvarado L."/>
            <person name="Arachchi H.M."/>
            <person name="Berlin A."/>
            <person name="Chapman S.B."/>
            <person name="Goldberg J."/>
            <person name="Griggs A."/>
            <person name="Gujja S."/>
            <person name="Hansen M."/>
            <person name="Howarth C."/>
            <person name="Imamovic A."/>
            <person name="Larimer J."/>
            <person name="McCowen C."/>
            <person name="Montmayeur A."/>
            <person name="Murphy C."/>
            <person name="Neiman D."/>
            <person name="Pearson M."/>
            <person name="Priest M."/>
            <person name="Roberts A."/>
            <person name="Saif S."/>
            <person name="Shea T."/>
            <person name="Sisk P."/>
            <person name="Sykes S."/>
            <person name="Wortman J."/>
            <person name="Nusbaum C."/>
            <person name="Birren B."/>
        </authorList>
    </citation>
    <scope>NUCLEOTIDE SEQUENCE [LARGE SCALE GENOMIC DNA]</scope>
    <source>
        <strain evidence="8 9">ATCC 49717</strain>
    </source>
</reference>
<dbReference type="GO" id="GO:0003676">
    <property type="term" value="F:nucleic acid binding"/>
    <property type="evidence" value="ECO:0007669"/>
    <property type="project" value="InterPro"/>
</dbReference>
<dbReference type="SMART" id="SM00487">
    <property type="entry name" value="DEXDc"/>
    <property type="match status" value="1"/>
</dbReference>
<dbReference type="InterPro" id="IPR014001">
    <property type="entry name" value="Helicase_ATP-bd"/>
</dbReference>
<evidence type="ECO:0000313" key="8">
    <source>
        <dbReference type="EMBL" id="EKS37213.1"/>
    </source>
</evidence>
<dbReference type="Pfam" id="PF00271">
    <property type="entry name" value="Helicase_C"/>
    <property type="match status" value="1"/>
</dbReference>
<keyword evidence="1" id="KW-0547">Nucleotide-binding</keyword>
<dbReference type="SMART" id="SM00490">
    <property type="entry name" value="HELICc"/>
    <property type="match status" value="1"/>
</dbReference>
<evidence type="ECO:0000256" key="5">
    <source>
        <dbReference type="SAM" id="MobiDB-lite"/>
    </source>
</evidence>
<sequence length="876" mass="94441">MIDFSTPLPIDAVLADLTSTLARGSTAVLVAPPGAGKTTRVPLALLDAEWTAKKKIIVLEPRRIAARAAAERMAQTLGERVGDTVGYRVRFGSKVSRATRIEVVTEGIFTRQILDDPELNGVAAVLFDEFHERSRDADLGLALARDAQTGLREDLRILVMSATLDGARVAKLLGDCPVITSEGRAFPVDTRYLGRKPDVQIERQMADAIATALRADSGSVLAFLPGAAEIRRTQNFLSERVSDPNTEIVPLFGALDAAVQDRAISPPPKGQRKVVLATSIAETSLTIEGVRIVVDSGMARVPRYEPDIGLTRLETIRASRAAVDQRRGRAGRTEPGVCYRLWDEPQTASLEAYTRPEILSADLSSLVLDLAHWGAADPSALAFLDPPPLPALTEARALLRELNALDEAGRITPEGNGLRALALPPRLARMIVDSHRLGSGDEAALIAAILTERGLGGDSADLDARLDNFRRDRSQRAQSARQLAERWAKQVAASEDAANDVPARVRGSSSPSPLAGEGRGGGSVSSITRNNTPTPNPSPTSGRSRPSSTGYGGGELSTGLMLALAFPDRVARNRGNGSFVLANGRGASIEQTSALAKSPYIAVAELTGTAANGRILLAAPITQAEIEAQFADHIQTDDEITFDRAAMALRARRRKKLHAITLSEQTLPVSPSAETARVLADGFVTAGLERLPWSKPLKQWRDRVMFLRAASPEEWPDLSDNALAETRGDWLVPALFDKTSLANFSAGDLSDALMNLLPWEMRARLDREAPTHFEAPTGTSLPIDYEAEQGPTIAVRLQELFGLNVHPSIAKGKIPLVLELLSPAHRPVQVTRDLPGFWRGSYAAVRSDLRGRYPRHPWPEDPASAPPTRRVKPRGT</sequence>
<dbReference type="Gene3D" id="1.20.120.1080">
    <property type="match status" value="1"/>
</dbReference>
<dbReference type="eggNOG" id="COG1643">
    <property type="taxonomic scope" value="Bacteria"/>
</dbReference>
<evidence type="ECO:0000313" key="9">
    <source>
        <dbReference type="Proteomes" id="UP000001096"/>
    </source>
</evidence>
<dbReference type="PROSITE" id="PS51194">
    <property type="entry name" value="HELICASE_CTER"/>
    <property type="match status" value="1"/>
</dbReference>
<keyword evidence="3 8" id="KW-0347">Helicase</keyword>
<comment type="caution">
    <text evidence="8">The sequence shown here is derived from an EMBL/GenBank/DDBJ whole genome shotgun (WGS) entry which is preliminary data.</text>
</comment>
<feature type="domain" description="Helicase C-terminal" evidence="7">
    <location>
        <begin position="205"/>
        <end position="374"/>
    </location>
</feature>
<dbReference type="AlphaFoldDB" id="K8PFR9"/>
<dbReference type="PIRSF" id="PIRSF005496">
    <property type="entry name" value="ATP_hel_hrpB"/>
    <property type="match status" value="1"/>
</dbReference>
<dbReference type="HOGENOM" id="CLU_001832_5_6_5"/>
<protein>
    <submittedName>
        <fullName evidence="8">ATP-dependent helicase HrpB</fullName>
    </submittedName>
</protein>
<name>K8PFR9_9BRAD</name>
<keyword evidence="9" id="KW-1185">Reference proteome</keyword>
<dbReference type="InterPro" id="IPR010225">
    <property type="entry name" value="HrpB"/>
</dbReference>
<evidence type="ECO:0000256" key="3">
    <source>
        <dbReference type="ARBA" id="ARBA00022806"/>
    </source>
</evidence>
<evidence type="ECO:0000256" key="2">
    <source>
        <dbReference type="ARBA" id="ARBA00022801"/>
    </source>
</evidence>
<accession>K8PFR9</accession>
<dbReference type="PANTHER" id="PTHR43519:SF1">
    <property type="entry name" value="ATP-DEPENDENT RNA HELICASE HRPB"/>
    <property type="match status" value="1"/>
</dbReference>
<dbReference type="InterPro" id="IPR013689">
    <property type="entry name" value="RNA_helicase_ATP-dep_HrpB_C"/>
</dbReference>
<dbReference type="Proteomes" id="UP000001096">
    <property type="component" value="Unassembled WGS sequence"/>
</dbReference>
<proteinExistence type="predicted"/>
<dbReference type="SUPFAM" id="SSF52540">
    <property type="entry name" value="P-loop containing nucleoside triphosphate hydrolases"/>
    <property type="match status" value="1"/>
</dbReference>
<evidence type="ECO:0000259" key="7">
    <source>
        <dbReference type="PROSITE" id="PS51194"/>
    </source>
</evidence>
<dbReference type="Gene3D" id="3.40.50.300">
    <property type="entry name" value="P-loop containing nucleotide triphosphate hydrolases"/>
    <property type="match status" value="2"/>
</dbReference>
<dbReference type="InterPro" id="IPR007502">
    <property type="entry name" value="Helicase-assoc_dom"/>
</dbReference>
<feature type="region of interest" description="Disordered" evidence="5">
    <location>
        <begin position="491"/>
        <end position="553"/>
    </location>
</feature>
<dbReference type="GO" id="GO:0004386">
    <property type="term" value="F:helicase activity"/>
    <property type="evidence" value="ECO:0007669"/>
    <property type="project" value="UniProtKB-KW"/>
</dbReference>
<dbReference type="NCBIfam" id="TIGR01970">
    <property type="entry name" value="DEAH_box_HrpB"/>
    <property type="match status" value="1"/>
</dbReference>
<dbReference type="SMART" id="SM00847">
    <property type="entry name" value="HA2"/>
    <property type="match status" value="1"/>
</dbReference>
<dbReference type="EMBL" id="AGWX01000004">
    <property type="protein sequence ID" value="EKS37213.1"/>
    <property type="molecule type" value="Genomic_DNA"/>
</dbReference>
<dbReference type="FunFam" id="3.40.50.300:FF:002125">
    <property type="entry name" value="ATP-dependent helicase HrpB"/>
    <property type="match status" value="1"/>
</dbReference>
<dbReference type="InterPro" id="IPR001650">
    <property type="entry name" value="Helicase_C-like"/>
</dbReference>
<feature type="domain" description="Helicase ATP-binding" evidence="6">
    <location>
        <begin position="18"/>
        <end position="182"/>
    </location>
</feature>
<dbReference type="GO" id="GO:0016787">
    <property type="term" value="F:hydrolase activity"/>
    <property type="evidence" value="ECO:0007669"/>
    <property type="project" value="UniProtKB-KW"/>
</dbReference>
<dbReference type="InterPro" id="IPR027417">
    <property type="entry name" value="P-loop_NTPase"/>
</dbReference>
<dbReference type="CDD" id="cd17990">
    <property type="entry name" value="DEXHc_HrpB"/>
    <property type="match status" value="1"/>
</dbReference>
<dbReference type="PATRIC" id="fig|883078.3.peg.3756"/>
<organism evidence="8 9">
    <name type="scientific">Afipia broomeae ATCC 49717</name>
    <dbReference type="NCBI Taxonomy" id="883078"/>
    <lineage>
        <taxon>Bacteria</taxon>
        <taxon>Pseudomonadati</taxon>
        <taxon>Pseudomonadota</taxon>
        <taxon>Alphaproteobacteria</taxon>
        <taxon>Hyphomicrobiales</taxon>
        <taxon>Nitrobacteraceae</taxon>
        <taxon>Afipia</taxon>
    </lineage>
</organism>
<keyword evidence="2" id="KW-0378">Hydrolase</keyword>
<evidence type="ECO:0000259" key="6">
    <source>
        <dbReference type="PROSITE" id="PS51192"/>
    </source>
</evidence>
<dbReference type="Pfam" id="PF08482">
    <property type="entry name" value="HrpB_C"/>
    <property type="match status" value="1"/>
</dbReference>
<feature type="compositionally biased region" description="Low complexity" evidence="5">
    <location>
        <begin position="528"/>
        <end position="549"/>
    </location>
</feature>
<dbReference type="RefSeq" id="WP_006022343.1">
    <property type="nucleotide sequence ID" value="NZ_KB375283.1"/>
</dbReference>
<keyword evidence="4" id="KW-0067">ATP-binding</keyword>
<dbReference type="InterPro" id="IPR049614">
    <property type="entry name" value="HrpB_DEXH"/>
</dbReference>
<gene>
    <name evidence="8" type="ORF">HMPREF9695_03631</name>
</gene>
<dbReference type="GO" id="GO:0005524">
    <property type="term" value="F:ATP binding"/>
    <property type="evidence" value="ECO:0007669"/>
    <property type="project" value="UniProtKB-KW"/>
</dbReference>
<dbReference type="PANTHER" id="PTHR43519">
    <property type="entry name" value="ATP-DEPENDENT RNA HELICASE HRPB"/>
    <property type="match status" value="1"/>
</dbReference>
<evidence type="ECO:0000256" key="4">
    <source>
        <dbReference type="ARBA" id="ARBA00022840"/>
    </source>
</evidence>
<dbReference type="PROSITE" id="PS51192">
    <property type="entry name" value="HELICASE_ATP_BIND_1"/>
    <property type="match status" value="1"/>
</dbReference>
<dbReference type="InterPro" id="IPR011545">
    <property type="entry name" value="DEAD/DEAH_box_helicase_dom"/>
</dbReference>